<dbReference type="EMBL" id="BAAADD010000003">
    <property type="protein sequence ID" value="GAA0565352.1"/>
    <property type="molecule type" value="Genomic_DNA"/>
</dbReference>
<organism evidence="3 4">
    <name type="scientific">Rhizomicrobium electricum</name>
    <dbReference type="NCBI Taxonomy" id="480070"/>
    <lineage>
        <taxon>Bacteria</taxon>
        <taxon>Pseudomonadati</taxon>
        <taxon>Pseudomonadota</taxon>
        <taxon>Alphaproteobacteria</taxon>
        <taxon>Micropepsales</taxon>
        <taxon>Micropepsaceae</taxon>
        <taxon>Rhizomicrobium</taxon>
    </lineage>
</organism>
<sequence length="183" mass="20802">MKTIAAAFLCLPFLIAAASAQSEEQRTDQLNQAQNAQGADADQRNAQYQQQQQLYQQQQQQYQAQKQVYDAQASRYLAARDRYAAERARYRRGEWPKRYEKLAFVDSDQLIGAKVETYAGTPVGHVIELARADGRISAVRVAFDDAPRQVWIDRGDLKFDTEDSILVTDLAHHDLVSMASEQY</sequence>
<accession>A0ABN1EFZ7</accession>
<feature type="region of interest" description="Disordered" evidence="1">
    <location>
        <begin position="26"/>
        <end position="49"/>
    </location>
</feature>
<comment type="caution">
    <text evidence="3">The sequence shown here is derived from an EMBL/GenBank/DDBJ whole genome shotgun (WGS) entry which is preliminary data.</text>
</comment>
<evidence type="ECO:0008006" key="5">
    <source>
        <dbReference type="Google" id="ProtNLM"/>
    </source>
</evidence>
<protein>
    <recommendedName>
        <fullName evidence="5">PRC-barrel domain-containing protein</fullName>
    </recommendedName>
</protein>
<reference evidence="3 4" key="1">
    <citation type="journal article" date="2019" name="Int. J. Syst. Evol. Microbiol.">
        <title>The Global Catalogue of Microorganisms (GCM) 10K type strain sequencing project: providing services to taxonomists for standard genome sequencing and annotation.</title>
        <authorList>
            <consortium name="The Broad Institute Genomics Platform"/>
            <consortium name="The Broad Institute Genome Sequencing Center for Infectious Disease"/>
            <person name="Wu L."/>
            <person name="Ma J."/>
        </authorList>
    </citation>
    <scope>NUCLEOTIDE SEQUENCE [LARGE SCALE GENOMIC DNA]</scope>
    <source>
        <strain evidence="3 4">JCM 15089</strain>
    </source>
</reference>
<dbReference type="RefSeq" id="WP_166933543.1">
    <property type="nucleotide sequence ID" value="NZ_BAAADD010000003.1"/>
</dbReference>
<proteinExistence type="predicted"/>
<feature type="signal peptide" evidence="2">
    <location>
        <begin position="1"/>
        <end position="20"/>
    </location>
</feature>
<gene>
    <name evidence="3" type="ORF">GCM10008942_12120</name>
</gene>
<dbReference type="InterPro" id="IPR011033">
    <property type="entry name" value="PRC_barrel-like_sf"/>
</dbReference>
<feature type="compositionally biased region" description="Low complexity" evidence="1">
    <location>
        <begin position="28"/>
        <end position="49"/>
    </location>
</feature>
<evidence type="ECO:0000313" key="4">
    <source>
        <dbReference type="Proteomes" id="UP001499951"/>
    </source>
</evidence>
<evidence type="ECO:0000256" key="1">
    <source>
        <dbReference type="SAM" id="MobiDB-lite"/>
    </source>
</evidence>
<evidence type="ECO:0000313" key="3">
    <source>
        <dbReference type="EMBL" id="GAA0565352.1"/>
    </source>
</evidence>
<keyword evidence="4" id="KW-1185">Reference proteome</keyword>
<name>A0ABN1EFZ7_9PROT</name>
<evidence type="ECO:0000256" key="2">
    <source>
        <dbReference type="SAM" id="SignalP"/>
    </source>
</evidence>
<dbReference type="Proteomes" id="UP001499951">
    <property type="component" value="Unassembled WGS sequence"/>
</dbReference>
<dbReference type="SUPFAM" id="SSF50346">
    <property type="entry name" value="PRC-barrel domain"/>
    <property type="match status" value="1"/>
</dbReference>
<feature type="chain" id="PRO_5047200607" description="PRC-barrel domain-containing protein" evidence="2">
    <location>
        <begin position="21"/>
        <end position="183"/>
    </location>
</feature>
<keyword evidence="2" id="KW-0732">Signal</keyword>